<proteinExistence type="predicted"/>
<dbReference type="InterPro" id="IPR051908">
    <property type="entry name" value="Ribosomal_N-acetyltransferase"/>
</dbReference>
<dbReference type="Gene3D" id="3.40.630.30">
    <property type="match status" value="1"/>
</dbReference>
<evidence type="ECO:0000313" key="3">
    <source>
        <dbReference type="EMBL" id="CAB4806214.1"/>
    </source>
</evidence>
<dbReference type="Pfam" id="PF13302">
    <property type="entry name" value="Acetyltransf_3"/>
    <property type="match status" value="1"/>
</dbReference>
<feature type="domain" description="N-acetyltransferase" evidence="1">
    <location>
        <begin position="3"/>
        <end position="154"/>
    </location>
</feature>
<dbReference type="EMBL" id="CAEZYE010000030">
    <property type="protein sequence ID" value="CAB4710262.1"/>
    <property type="molecule type" value="Genomic_DNA"/>
</dbReference>
<dbReference type="InterPro" id="IPR016181">
    <property type="entry name" value="Acyl_CoA_acyltransferase"/>
</dbReference>
<dbReference type="EMBL" id="CAFAAS010000007">
    <property type="protein sequence ID" value="CAB4806214.1"/>
    <property type="molecule type" value="Genomic_DNA"/>
</dbReference>
<name>A0A6J7MIS3_9ZZZZ</name>
<dbReference type="PANTHER" id="PTHR43441">
    <property type="entry name" value="RIBOSOMAL-PROTEIN-SERINE ACETYLTRANSFERASE"/>
    <property type="match status" value="1"/>
</dbReference>
<dbReference type="PANTHER" id="PTHR43441:SF2">
    <property type="entry name" value="FAMILY ACETYLTRANSFERASE, PUTATIVE (AFU_ORTHOLOGUE AFUA_7G00850)-RELATED"/>
    <property type="match status" value="1"/>
</dbReference>
<sequence>MTLILRPYRPDEFERACEIREIDSADRRERFRQRFENSSTWHDHYLHLAIENDGELIGDFQLRKCDKTRPEGAWEMGIEIAADSRGKGVGTQALRIGAVHAFGMGCHRLEGSTEEGNLAMRKAFDKAGWKFEGIQRALFLENDIPRDYYSYAITKFD</sequence>
<dbReference type="InterPro" id="IPR000182">
    <property type="entry name" value="GNAT_dom"/>
</dbReference>
<evidence type="ECO:0000313" key="5">
    <source>
        <dbReference type="EMBL" id="CAB5152881.1"/>
    </source>
</evidence>
<evidence type="ECO:0000313" key="2">
    <source>
        <dbReference type="EMBL" id="CAB4710262.1"/>
    </source>
</evidence>
<dbReference type="PROSITE" id="PS51186">
    <property type="entry name" value="GNAT"/>
    <property type="match status" value="1"/>
</dbReference>
<gene>
    <name evidence="2" type="ORF">UFOPK2655_00698</name>
    <name evidence="3" type="ORF">UFOPK3077_00862</name>
    <name evidence="4" type="ORF">UFOPK3903_00945</name>
    <name evidence="5" type="ORF">UFOPK4444_00773</name>
</gene>
<dbReference type="AlphaFoldDB" id="A0A6J7MIS3"/>
<protein>
    <submittedName>
        <fullName evidence="4">Unannotated protein</fullName>
    </submittedName>
</protein>
<evidence type="ECO:0000313" key="4">
    <source>
        <dbReference type="EMBL" id="CAB4977624.1"/>
    </source>
</evidence>
<dbReference type="EMBL" id="CAFBOD010000009">
    <property type="protein sequence ID" value="CAB4977624.1"/>
    <property type="molecule type" value="Genomic_DNA"/>
</dbReference>
<dbReference type="GO" id="GO:0008999">
    <property type="term" value="F:protein-N-terminal-alanine acetyltransferase activity"/>
    <property type="evidence" value="ECO:0007669"/>
    <property type="project" value="TreeGrafter"/>
</dbReference>
<evidence type="ECO:0000259" key="1">
    <source>
        <dbReference type="PROSITE" id="PS51186"/>
    </source>
</evidence>
<accession>A0A6J7MIS3</accession>
<dbReference type="SUPFAM" id="SSF55729">
    <property type="entry name" value="Acyl-CoA N-acyltransferases (Nat)"/>
    <property type="match status" value="1"/>
</dbReference>
<reference evidence="4" key="1">
    <citation type="submission" date="2020-05" db="EMBL/GenBank/DDBJ databases">
        <authorList>
            <person name="Chiriac C."/>
            <person name="Salcher M."/>
            <person name="Ghai R."/>
            <person name="Kavagutti S V."/>
        </authorList>
    </citation>
    <scope>NUCLEOTIDE SEQUENCE</scope>
</reference>
<dbReference type="GO" id="GO:1990189">
    <property type="term" value="F:protein N-terminal-serine acetyltransferase activity"/>
    <property type="evidence" value="ECO:0007669"/>
    <property type="project" value="TreeGrafter"/>
</dbReference>
<dbReference type="GO" id="GO:0005737">
    <property type="term" value="C:cytoplasm"/>
    <property type="evidence" value="ECO:0007669"/>
    <property type="project" value="TreeGrafter"/>
</dbReference>
<dbReference type="EMBL" id="CAFBRZ010000038">
    <property type="protein sequence ID" value="CAB5152881.1"/>
    <property type="molecule type" value="Genomic_DNA"/>
</dbReference>
<dbReference type="CDD" id="cd04301">
    <property type="entry name" value="NAT_SF"/>
    <property type="match status" value="1"/>
</dbReference>
<organism evidence="4">
    <name type="scientific">freshwater metagenome</name>
    <dbReference type="NCBI Taxonomy" id="449393"/>
    <lineage>
        <taxon>unclassified sequences</taxon>
        <taxon>metagenomes</taxon>
        <taxon>ecological metagenomes</taxon>
    </lineage>
</organism>